<protein>
    <submittedName>
        <fullName evidence="1">Phage transcriptional regulator</fullName>
    </submittedName>
</protein>
<evidence type="ECO:0000313" key="2">
    <source>
        <dbReference type="Proteomes" id="UP000268529"/>
    </source>
</evidence>
<dbReference type="Pfam" id="PF05930">
    <property type="entry name" value="Phage_AlpA"/>
    <property type="match status" value="1"/>
</dbReference>
<dbReference type="EMBL" id="LR134310">
    <property type="protein sequence ID" value="VEE92814.1"/>
    <property type="molecule type" value="Genomic_DNA"/>
</dbReference>
<organism evidence="1 2">
    <name type="scientific">Actinobacillus equuli</name>
    <dbReference type="NCBI Taxonomy" id="718"/>
    <lineage>
        <taxon>Bacteria</taxon>
        <taxon>Pseudomonadati</taxon>
        <taxon>Pseudomonadota</taxon>
        <taxon>Gammaproteobacteria</taxon>
        <taxon>Pasteurellales</taxon>
        <taxon>Pasteurellaceae</taxon>
        <taxon>Actinobacillus</taxon>
    </lineage>
</organism>
<dbReference type="SUPFAM" id="SSF46955">
    <property type="entry name" value="Putative DNA-binding domain"/>
    <property type="match status" value="1"/>
</dbReference>
<dbReference type="InterPro" id="IPR009061">
    <property type="entry name" value="DNA-bd_dom_put_sf"/>
</dbReference>
<name>A0AAX3FLH8_ACTEU</name>
<dbReference type="GeneID" id="92744641"/>
<dbReference type="RefSeq" id="WP_039196475.1">
    <property type="nucleotide sequence ID" value="NZ_LR134310.1"/>
</dbReference>
<sequence>MEHIPSIETNQLQTTATPPKLLLNIDEVKAMTGFSTTTIYKHVKDGSFPQPKRCGGRAVRWRLADIQAYINS</sequence>
<dbReference type="InterPro" id="IPR010260">
    <property type="entry name" value="AlpA"/>
</dbReference>
<evidence type="ECO:0000313" key="1">
    <source>
        <dbReference type="EMBL" id="VEE92814.1"/>
    </source>
</evidence>
<gene>
    <name evidence="1" type="ORF">NCTC8529_02036</name>
</gene>
<accession>A0AAX3FLH8</accession>
<dbReference type="Gene3D" id="1.10.238.160">
    <property type="match status" value="1"/>
</dbReference>
<dbReference type="Proteomes" id="UP000268529">
    <property type="component" value="Chromosome"/>
</dbReference>
<proteinExistence type="predicted"/>
<dbReference type="AlphaFoldDB" id="A0AAX3FLH8"/>
<reference evidence="1 2" key="1">
    <citation type="submission" date="2018-12" db="EMBL/GenBank/DDBJ databases">
        <authorList>
            <consortium name="Pathogen Informatics"/>
        </authorList>
    </citation>
    <scope>NUCLEOTIDE SEQUENCE [LARGE SCALE GENOMIC DNA]</scope>
    <source>
        <strain evidence="1 2">NCTC8529</strain>
    </source>
</reference>